<gene>
    <name evidence="2" type="ORF">NCTC11297_01712</name>
</gene>
<feature type="transmembrane region" description="Helical" evidence="1">
    <location>
        <begin position="142"/>
        <end position="164"/>
    </location>
</feature>
<organism evidence="2 3">
    <name type="scientific">Avibacterium avium</name>
    <name type="common">Pasteurella avium</name>
    <dbReference type="NCBI Taxonomy" id="751"/>
    <lineage>
        <taxon>Bacteria</taxon>
        <taxon>Pseudomonadati</taxon>
        <taxon>Pseudomonadota</taxon>
        <taxon>Gammaproteobacteria</taxon>
        <taxon>Pasteurellales</taxon>
        <taxon>Pasteurellaceae</taxon>
        <taxon>Avibacterium</taxon>
    </lineage>
</organism>
<feature type="transmembrane region" description="Helical" evidence="1">
    <location>
        <begin position="65"/>
        <end position="91"/>
    </location>
</feature>
<feature type="transmembrane region" description="Helical" evidence="1">
    <location>
        <begin position="111"/>
        <end position="130"/>
    </location>
</feature>
<keyword evidence="1" id="KW-0472">Membrane</keyword>
<reference evidence="2 3" key="1">
    <citation type="submission" date="2018-06" db="EMBL/GenBank/DDBJ databases">
        <authorList>
            <consortium name="Pathogen Informatics"/>
            <person name="Doyle S."/>
        </authorList>
    </citation>
    <scope>NUCLEOTIDE SEQUENCE [LARGE SCALE GENOMIC DNA]</scope>
    <source>
        <strain evidence="3">NCTC 11297</strain>
    </source>
</reference>
<dbReference type="Proteomes" id="UP000255098">
    <property type="component" value="Unassembled WGS sequence"/>
</dbReference>
<evidence type="ECO:0000313" key="3">
    <source>
        <dbReference type="Proteomes" id="UP000255098"/>
    </source>
</evidence>
<name>A0A379ASQ9_AVIAV</name>
<dbReference type="EMBL" id="UGSP01000001">
    <property type="protein sequence ID" value="SUB24660.1"/>
    <property type="molecule type" value="Genomic_DNA"/>
</dbReference>
<dbReference type="AlphaFoldDB" id="A0A379ASQ9"/>
<dbReference type="GeneID" id="300133903"/>
<accession>A0A379ASQ9</accession>
<protein>
    <submittedName>
        <fullName evidence="2">Membrane protein</fullName>
    </submittedName>
</protein>
<dbReference type="RefSeq" id="WP_115249818.1">
    <property type="nucleotide sequence ID" value="NZ_UGSP01000001.1"/>
</dbReference>
<sequence length="417" mass="46424">MLSYLKEHFFTLILWLKKPSNGLWLTPILGALFAVFLALFSALIENQALPIDIMPDISEELLNDILSIMASSMLAVSTFSLSIMVSAFSSASNGATPRATELVMGDNTTRLAISSFISAFVYAVIAKITLGMGYYNEAGRFVLFVGTICVLIYLITTLITWVSALSQLGLLNNTLEKIETASQQALNNYWQQPNMGAKSLDKIRFTYAIHAHETGYLSHINMQNLQDFADKNECEIEIAIQPGKLVHTNMPLAYVNKSIEEMAQLQENFIIENNRSYAQDPKFGLIVLSEVAQRALSQAVNDPGTAIKVISVLLRLLLDSKAEKQTVKYDRLAMLNLNEQELVLQPFTPICRDGSAMLEIHIKVQKALAVLRTQSDNQAIRDAALKQAKIDLDYALNGLSLESEKTQIQALHQHLFY</sequence>
<feature type="transmembrane region" description="Helical" evidence="1">
    <location>
        <begin position="24"/>
        <end position="44"/>
    </location>
</feature>
<proteinExistence type="predicted"/>
<keyword evidence="3" id="KW-1185">Reference proteome</keyword>
<dbReference type="InterPro" id="IPR018723">
    <property type="entry name" value="DUF2254_membrane"/>
</dbReference>
<evidence type="ECO:0000313" key="2">
    <source>
        <dbReference type="EMBL" id="SUB24660.1"/>
    </source>
</evidence>
<keyword evidence="1" id="KW-0812">Transmembrane</keyword>
<keyword evidence="1" id="KW-1133">Transmembrane helix</keyword>
<dbReference type="Pfam" id="PF10011">
    <property type="entry name" value="DUF2254"/>
    <property type="match status" value="1"/>
</dbReference>
<evidence type="ECO:0000256" key="1">
    <source>
        <dbReference type="SAM" id="Phobius"/>
    </source>
</evidence>